<feature type="compositionally biased region" description="Low complexity" evidence="5">
    <location>
        <begin position="238"/>
        <end position="253"/>
    </location>
</feature>
<dbReference type="InterPro" id="IPR010541">
    <property type="entry name" value="Prp3_C"/>
</dbReference>
<evidence type="ECO:0000256" key="3">
    <source>
        <dbReference type="ARBA" id="ARBA00023187"/>
    </source>
</evidence>
<evidence type="ECO:0000256" key="5">
    <source>
        <dbReference type="SAM" id="MobiDB-lite"/>
    </source>
</evidence>
<dbReference type="Pfam" id="PF06544">
    <property type="entry name" value="Prp3_C"/>
    <property type="match status" value="1"/>
</dbReference>
<feature type="compositionally biased region" description="Basic and acidic residues" evidence="5">
    <location>
        <begin position="1"/>
        <end position="25"/>
    </location>
</feature>
<keyword evidence="4" id="KW-0539">Nucleus</keyword>
<feature type="region of interest" description="Disordered" evidence="5">
    <location>
        <begin position="228"/>
        <end position="263"/>
    </location>
</feature>
<evidence type="ECO:0000313" key="9">
    <source>
        <dbReference type="Proteomes" id="UP001363151"/>
    </source>
</evidence>
<dbReference type="EMBL" id="JBBJCI010000216">
    <property type="protein sequence ID" value="KAK7240139.1"/>
    <property type="molecule type" value="Genomic_DNA"/>
</dbReference>
<dbReference type="InterPro" id="IPR013881">
    <property type="entry name" value="Pre-mRNA_splic_Prp3_dom"/>
</dbReference>
<gene>
    <name evidence="8" type="primary">PPP1R42</name>
    <name evidence="8" type="ORF">SO694_00117055</name>
</gene>
<dbReference type="InterPro" id="IPR027104">
    <property type="entry name" value="Prp3"/>
</dbReference>
<reference evidence="8 9" key="1">
    <citation type="submission" date="2024-03" db="EMBL/GenBank/DDBJ databases">
        <title>Aureococcus anophagefferens CCMP1851 and Kratosvirus quantuckense: Draft genome of a second virus-susceptible host strain in the model system.</title>
        <authorList>
            <person name="Chase E."/>
            <person name="Truchon A.R."/>
            <person name="Schepens W."/>
            <person name="Wilhelm S.W."/>
        </authorList>
    </citation>
    <scope>NUCLEOTIDE SEQUENCE [LARGE SCALE GENOMIC DNA]</scope>
    <source>
        <strain evidence="8 9">CCMP1851</strain>
    </source>
</reference>
<accession>A0ABR1FWI6</accession>
<evidence type="ECO:0000256" key="2">
    <source>
        <dbReference type="ARBA" id="ARBA00022664"/>
    </source>
</evidence>
<name>A0ABR1FWI6_AURAN</name>
<keyword evidence="9" id="KW-1185">Reference proteome</keyword>
<evidence type="ECO:0000256" key="4">
    <source>
        <dbReference type="ARBA" id="ARBA00023242"/>
    </source>
</evidence>
<evidence type="ECO:0000259" key="6">
    <source>
        <dbReference type="Pfam" id="PF06544"/>
    </source>
</evidence>
<comment type="subcellular location">
    <subcellularLocation>
        <location evidence="1">Nucleus</location>
    </subcellularLocation>
</comment>
<dbReference type="Proteomes" id="UP001363151">
    <property type="component" value="Unassembled WGS sequence"/>
</dbReference>
<feature type="region of interest" description="Disordered" evidence="5">
    <location>
        <begin position="1"/>
        <end position="35"/>
    </location>
</feature>
<keyword evidence="2" id="KW-0507">mRNA processing</keyword>
<dbReference type="CDD" id="cd24162">
    <property type="entry name" value="Prp3_C"/>
    <property type="match status" value="1"/>
</dbReference>
<evidence type="ECO:0000313" key="8">
    <source>
        <dbReference type="EMBL" id="KAK7240139.1"/>
    </source>
</evidence>
<comment type="caution">
    <text evidence="8">The sequence shown here is derived from an EMBL/GenBank/DDBJ whole genome shotgun (WGS) entry which is preliminary data.</text>
</comment>
<evidence type="ECO:0000259" key="7">
    <source>
        <dbReference type="Pfam" id="PF08572"/>
    </source>
</evidence>
<proteinExistence type="predicted"/>
<keyword evidence="3" id="KW-0508">mRNA splicing</keyword>
<evidence type="ECO:0000256" key="1">
    <source>
        <dbReference type="ARBA" id="ARBA00004123"/>
    </source>
</evidence>
<dbReference type="PANTHER" id="PTHR14212:SF0">
    <property type="entry name" value="U4_U6 SMALL NUCLEAR RIBONUCLEOPROTEIN PRP3"/>
    <property type="match status" value="1"/>
</dbReference>
<sequence length="585" mass="63761">MSESGMKRSREENAPAAERPAKRPAPEPSKASTRRALRGALSRYARIGQSALACVQRGQVLLRRVEAQCASVGLVLGSMPMPAGPPQSAGFGGATSAAAAARTRSQLVDLMGLGQRKPRPSDLALRFDAEGRAVDAAGHVLSSDVGATRSVKANAKLDAARAPKKVNPYAGYRLDAADVSDVVDPRVVSKKRESKKDRAFAFVKEGHYVKIAEATRARELSSRIATVSRPEALDNDDGASVGGSDDDVSVGAAPTGPRLPPRSEHYASIPGMEWWDEEFLGKDRHGARAASIAERMRDEYESCALEKSRYHGLVHHPASARPLGGEGKKVATMPFYLTAKDRKRVRRQTRAEREREKQDKIQLGLVAPPEPKFKLSNFMKVLGEQAVADPSKMERKVMEQVTSRLTKHAMRNAARKLTPQEKKEKKRRKLAEDTSAEVSVAVFYVASLESSQHRFKIDVNAQQLSLTGGVLICSAPDASFALVVVEGGPRAIKRFAALVNRRIDWADDAKLQAETTAFAGVNWAAQVWAGSVVKRAFTAFRFQECKSSLTARRVLDAKGVAHYWDMVLQAHEAGPPPKDDDDDED</sequence>
<dbReference type="Pfam" id="PF08572">
    <property type="entry name" value="PRP3"/>
    <property type="match status" value="1"/>
</dbReference>
<protein>
    <submittedName>
        <fullName evidence="8">mRNA splicing protein</fullName>
    </submittedName>
</protein>
<dbReference type="PANTHER" id="PTHR14212">
    <property type="entry name" value="U4/U6-ASSOCIATED RNA SPLICING FACTOR-RELATED"/>
    <property type="match status" value="1"/>
</dbReference>
<feature type="domain" description="Small nuclear ribonucleoprotein Prp3 C-terminal" evidence="6">
    <location>
        <begin position="441"/>
        <end position="567"/>
    </location>
</feature>
<organism evidence="8 9">
    <name type="scientific">Aureococcus anophagefferens</name>
    <name type="common">Harmful bloom alga</name>
    <dbReference type="NCBI Taxonomy" id="44056"/>
    <lineage>
        <taxon>Eukaryota</taxon>
        <taxon>Sar</taxon>
        <taxon>Stramenopiles</taxon>
        <taxon>Ochrophyta</taxon>
        <taxon>Pelagophyceae</taxon>
        <taxon>Pelagomonadales</taxon>
        <taxon>Pelagomonadaceae</taxon>
        <taxon>Aureococcus</taxon>
    </lineage>
</organism>
<feature type="domain" description="Pre-mRNA-splicing factor 3" evidence="7">
    <location>
        <begin position="183"/>
        <end position="418"/>
    </location>
</feature>